<reference evidence="2 3" key="1">
    <citation type="journal article" date="2015" name="Sci. Rep.">
        <title>Genome of the facultative scuticociliatosis pathogen Pseudocohnilembus persalinus provides insight into its virulence through horizontal gene transfer.</title>
        <authorList>
            <person name="Xiong J."/>
            <person name="Wang G."/>
            <person name="Cheng J."/>
            <person name="Tian M."/>
            <person name="Pan X."/>
            <person name="Warren A."/>
            <person name="Jiang C."/>
            <person name="Yuan D."/>
            <person name="Miao W."/>
        </authorList>
    </citation>
    <scope>NUCLEOTIDE SEQUENCE [LARGE SCALE GENOMIC DNA]</scope>
    <source>
        <strain evidence="2">36N120E</strain>
    </source>
</reference>
<organism evidence="2 3">
    <name type="scientific">Pseudocohnilembus persalinus</name>
    <name type="common">Ciliate</name>
    <dbReference type="NCBI Taxonomy" id="266149"/>
    <lineage>
        <taxon>Eukaryota</taxon>
        <taxon>Sar</taxon>
        <taxon>Alveolata</taxon>
        <taxon>Ciliophora</taxon>
        <taxon>Intramacronucleata</taxon>
        <taxon>Oligohymenophorea</taxon>
        <taxon>Scuticociliatia</taxon>
        <taxon>Philasterida</taxon>
        <taxon>Pseudocohnilembidae</taxon>
        <taxon>Pseudocohnilembus</taxon>
    </lineage>
</organism>
<evidence type="ECO:0000313" key="3">
    <source>
        <dbReference type="Proteomes" id="UP000054937"/>
    </source>
</evidence>
<gene>
    <name evidence="2" type="ORF">PPERSA_07670</name>
</gene>
<keyword evidence="1" id="KW-0175">Coiled coil</keyword>
<evidence type="ECO:0000256" key="1">
    <source>
        <dbReference type="SAM" id="Coils"/>
    </source>
</evidence>
<dbReference type="EMBL" id="LDAU01000159">
    <property type="protein sequence ID" value="KRX02025.1"/>
    <property type="molecule type" value="Genomic_DNA"/>
</dbReference>
<protein>
    <submittedName>
        <fullName evidence="2">Uncharacterized protein</fullName>
    </submittedName>
</protein>
<dbReference type="InParanoid" id="A0A0V0QIH7"/>
<accession>A0A0V0QIH7</accession>
<feature type="coiled-coil region" evidence="1">
    <location>
        <begin position="253"/>
        <end position="280"/>
    </location>
</feature>
<proteinExistence type="predicted"/>
<feature type="coiled-coil region" evidence="1">
    <location>
        <begin position="6"/>
        <end position="33"/>
    </location>
</feature>
<dbReference type="Proteomes" id="UP000054937">
    <property type="component" value="Unassembled WGS sequence"/>
</dbReference>
<sequence length="318" mass="37394">MGRILEMNEQQYLNSLEKEAENLEINLKRTNFIWCENQLIHQDVLQILSQATGSYDQYLDYLTFFYQWKEQQFNQIQLNLMKKQKNLNQNQNKQYTKNQRKSSLSLQTKLHDYETQNSDASEEDLIIAHQQELIQDKQQGLKFKYRNPQDKNYIKGLNTIISEDEIDTVEKRPNQQFFASSKILGKTESKNFNKSESKNNYGNNNKTSNLSVDLLDGIFEATPNKHINNMQMNTNLNSFQDLKPEDFMDSSSNSTVQKQIEQNNQELQKQNENVKILEENQYNLSGYQLEDDVESDDEAHIQMPGSKQCNFIITIQQQ</sequence>
<keyword evidence="3" id="KW-1185">Reference proteome</keyword>
<name>A0A0V0QIH7_PSEPJ</name>
<evidence type="ECO:0000313" key="2">
    <source>
        <dbReference type="EMBL" id="KRX02025.1"/>
    </source>
</evidence>
<dbReference type="AlphaFoldDB" id="A0A0V0QIH7"/>
<comment type="caution">
    <text evidence="2">The sequence shown here is derived from an EMBL/GenBank/DDBJ whole genome shotgun (WGS) entry which is preliminary data.</text>
</comment>